<feature type="transmembrane region" description="Helical" evidence="1">
    <location>
        <begin position="6"/>
        <end position="25"/>
    </location>
</feature>
<accession>A0A077QHJ1</accession>
<dbReference type="Proteomes" id="UP000028480">
    <property type="component" value="Unassembled WGS sequence"/>
</dbReference>
<name>A0A077QHJ1_XENBV</name>
<protein>
    <submittedName>
        <fullName evidence="2">Uncharacterized protein</fullName>
    </submittedName>
</protein>
<reference evidence="2" key="1">
    <citation type="submission" date="2013-07" db="EMBL/GenBank/DDBJ databases">
        <title>Sub-species coevolution in mutualistic symbiosis.</title>
        <authorList>
            <person name="Murfin K."/>
            <person name="Klassen J."/>
            <person name="Lee M."/>
            <person name="Forst S."/>
            <person name="Stock P."/>
            <person name="Goodrich-Blair H."/>
        </authorList>
    </citation>
    <scope>NUCLEOTIDE SEQUENCE [LARGE SCALE GENOMIC DNA]</scope>
    <source>
        <strain evidence="2">Intermedium</strain>
    </source>
</reference>
<keyword evidence="1" id="KW-0812">Transmembrane</keyword>
<dbReference type="EMBL" id="CBTB010000072">
    <property type="protein sequence ID" value="CDH31731.1"/>
    <property type="molecule type" value="Genomic_DNA"/>
</dbReference>
<evidence type="ECO:0000256" key="1">
    <source>
        <dbReference type="SAM" id="Phobius"/>
    </source>
</evidence>
<dbReference type="AlphaFoldDB" id="A0A077QHJ1"/>
<organism evidence="2">
    <name type="scientific">Xenorhabdus bovienii str. Intermedium</name>
    <dbReference type="NCBI Taxonomy" id="1379677"/>
    <lineage>
        <taxon>Bacteria</taxon>
        <taxon>Pseudomonadati</taxon>
        <taxon>Pseudomonadota</taxon>
        <taxon>Gammaproteobacteria</taxon>
        <taxon>Enterobacterales</taxon>
        <taxon>Morganellaceae</taxon>
        <taxon>Xenorhabdus</taxon>
    </lineage>
</organism>
<keyword evidence="1" id="KW-1133">Transmembrane helix</keyword>
<gene>
    <name evidence="2" type="ORF">XBI1_1630015</name>
</gene>
<comment type="caution">
    <text evidence="2">The sequence shown here is derived from an EMBL/GenBank/DDBJ whole genome shotgun (WGS) entry which is preliminary data.</text>
</comment>
<keyword evidence="1" id="KW-0472">Membrane</keyword>
<evidence type="ECO:0000313" key="2">
    <source>
        <dbReference type="EMBL" id="CDH31731.1"/>
    </source>
</evidence>
<sequence length="44" mass="5276">MAIWQQIGSALATLYKYTLSIRCLFSFRHPRRKKYFSHKKSTPD</sequence>
<proteinExistence type="predicted"/>
<dbReference type="HOGENOM" id="CLU_3224009_0_0_6"/>